<dbReference type="PRINTS" id="PR00364">
    <property type="entry name" value="DISEASERSIST"/>
</dbReference>
<dbReference type="InterPro" id="IPR045344">
    <property type="entry name" value="C-JID"/>
</dbReference>
<keyword evidence="3" id="KW-0677">Repeat</keyword>
<dbReference type="InterPro" id="IPR035897">
    <property type="entry name" value="Toll_tir_struct_dom_sf"/>
</dbReference>
<keyword evidence="11" id="KW-1185">Reference proteome</keyword>
<dbReference type="InterPro" id="IPR042197">
    <property type="entry name" value="Apaf_helical"/>
</dbReference>
<dbReference type="AlphaFoldDB" id="B9SVQ3"/>
<dbReference type="Gene3D" id="1.10.8.430">
    <property type="entry name" value="Helical domain of apoptotic protease-activating factors"/>
    <property type="match status" value="1"/>
</dbReference>
<dbReference type="Pfam" id="PF23282">
    <property type="entry name" value="WHD_ROQ1"/>
    <property type="match status" value="1"/>
</dbReference>
<feature type="region of interest" description="Disordered" evidence="8">
    <location>
        <begin position="1085"/>
        <end position="1122"/>
    </location>
</feature>
<evidence type="ECO:0000256" key="4">
    <source>
        <dbReference type="ARBA" id="ARBA00022801"/>
    </source>
</evidence>
<dbReference type="SMART" id="SM00255">
    <property type="entry name" value="TIR"/>
    <property type="match status" value="1"/>
</dbReference>
<keyword evidence="2" id="KW-0433">Leucine-rich repeat</keyword>
<evidence type="ECO:0000313" key="10">
    <source>
        <dbReference type="EMBL" id="EEF32312.1"/>
    </source>
</evidence>
<keyword evidence="4" id="KW-0378">Hydrolase</keyword>
<dbReference type="InterPro" id="IPR032675">
    <property type="entry name" value="LRR_dom_sf"/>
</dbReference>
<dbReference type="InterPro" id="IPR044974">
    <property type="entry name" value="Disease_R_plants"/>
</dbReference>
<dbReference type="EMBL" id="EQ974173">
    <property type="protein sequence ID" value="EEF32312.1"/>
    <property type="molecule type" value="Genomic_DNA"/>
</dbReference>
<dbReference type="SUPFAM" id="SSF46785">
    <property type="entry name" value="Winged helix' DNA-binding domain"/>
    <property type="match status" value="1"/>
</dbReference>
<evidence type="ECO:0000256" key="6">
    <source>
        <dbReference type="ARBA" id="ARBA00023027"/>
    </source>
</evidence>
<dbReference type="SUPFAM" id="SSF52200">
    <property type="entry name" value="Toll/Interleukin receptor TIR domain"/>
    <property type="match status" value="1"/>
</dbReference>
<dbReference type="Pfam" id="PF23286">
    <property type="entry name" value="LRR_13"/>
    <property type="match status" value="1"/>
</dbReference>
<dbReference type="FunFam" id="3.40.50.10140:FF:000007">
    <property type="entry name" value="Disease resistance protein (TIR-NBS-LRR class)"/>
    <property type="match status" value="1"/>
</dbReference>
<protein>
    <recommendedName>
        <fullName evidence="1">ADP-ribosyl cyclase/cyclic ADP-ribose hydrolase</fullName>
        <ecNumber evidence="1">3.2.2.6</ecNumber>
    </recommendedName>
</protein>
<dbReference type="eggNOG" id="ENOG502R4BG">
    <property type="taxonomic scope" value="Eukaryota"/>
</dbReference>
<dbReference type="InParanoid" id="B9SVQ3"/>
<evidence type="ECO:0000256" key="1">
    <source>
        <dbReference type="ARBA" id="ARBA00011982"/>
    </source>
</evidence>
<keyword evidence="5" id="KW-0611">Plant defense</keyword>
<dbReference type="GO" id="GO:0006952">
    <property type="term" value="P:defense response"/>
    <property type="evidence" value="ECO:0007669"/>
    <property type="project" value="UniProtKB-KW"/>
</dbReference>
<dbReference type="InterPro" id="IPR058192">
    <property type="entry name" value="WHD_ROQ1-like"/>
</dbReference>
<accession>B9SVQ3</accession>
<evidence type="ECO:0000256" key="3">
    <source>
        <dbReference type="ARBA" id="ARBA00022737"/>
    </source>
</evidence>
<dbReference type="Proteomes" id="UP000008311">
    <property type="component" value="Unassembled WGS sequence"/>
</dbReference>
<dbReference type="Pfam" id="PF00931">
    <property type="entry name" value="NB-ARC"/>
    <property type="match status" value="1"/>
</dbReference>
<dbReference type="GO" id="GO:0043531">
    <property type="term" value="F:ADP binding"/>
    <property type="evidence" value="ECO:0007669"/>
    <property type="project" value="InterPro"/>
</dbReference>
<dbReference type="Pfam" id="PF20160">
    <property type="entry name" value="C-JID"/>
    <property type="match status" value="1"/>
</dbReference>
<evidence type="ECO:0000256" key="5">
    <source>
        <dbReference type="ARBA" id="ARBA00022821"/>
    </source>
</evidence>
<dbReference type="PANTHER" id="PTHR11017">
    <property type="entry name" value="LEUCINE-RICH REPEAT-CONTAINING PROTEIN"/>
    <property type="match status" value="1"/>
</dbReference>
<dbReference type="InterPro" id="IPR000157">
    <property type="entry name" value="TIR_dom"/>
</dbReference>
<evidence type="ECO:0000259" key="9">
    <source>
        <dbReference type="PROSITE" id="PS50104"/>
    </source>
</evidence>
<dbReference type="InterPro" id="IPR058546">
    <property type="entry name" value="RPS4B/Roq1-like_LRR"/>
</dbReference>
<organism evidence="10 11">
    <name type="scientific">Ricinus communis</name>
    <name type="common">Castor bean</name>
    <dbReference type="NCBI Taxonomy" id="3988"/>
    <lineage>
        <taxon>Eukaryota</taxon>
        <taxon>Viridiplantae</taxon>
        <taxon>Streptophyta</taxon>
        <taxon>Embryophyta</taxon>
        <taxon>Tracheophyta</taxon>
        <taxon>Spermatophyta</taxon>
        <taxon>Magnoliopsida</taxon>
        <taxon>eudicotyledons</taxon>
        <taxon>Gunneridae</taxon>
        <taxon>Pentapetalae</taxon>
        <taxon>rosids</taxon>
        <taxon>fabids</taxon>
        <taxon>Malpighiales</taxon>
        <taxon>Euphorbiaceae</taxon>
        <taxon>Acalyphoideae</taxon>
        <taxon>Acalypheae</taxon>
        <taxon>Ricinus</taxon>
    </lineage>
</organism>
<proteinExistence type="predicted"/>
<dbReference type="Pfam" id="PF01582">
    <property type="entry name" value="TIR"/>
    <property type="match status" value="1"/>
</dbReference>
<dbReference type="PANTHER" id="PTHR11017:SF573">
    <property type="entry name" value="ADP-RIBOSYL CYCLASE_CYCLIC ADP-RIBOSE HYDROLASE"/>
    <property type="match status" value="1"/>
</dbReference>
<dbReference type="PROSITE" id="PS51450">
    <property type="entry name" value="LRR"/>
    <property type="match status" value="1"/>
</dbReference>
<comment type="catalytic activity">
    <reaction evidence="7">
        <text>NAD(+) + H2O = ADP-D-ribose + nicotinamide + H(+)</text>
        <dbReference type="Rhea" id="RHEA:16301"/>
        <dbReference type="ChEBI" id="CHEBI:15377"/>
        <dbReference type="ChEBI" id="CHEBI:15378"/>
        <dbReference type="ChEBI" id="CHEBI:17154"/>
        <dbReference type="ChEBI" id="CHEBI:57540"/>
        <dbReference type="ChEBI" id="CHEBI:57967"/>
        <dbReference type="EC" id="3.2.2.6"/>
    </reaction>
    <physiologicalReaction direction="left-to-right" evidence="7">
        <dbReference type="Rhea" id="RHEA:16302"/>
    </physiologicalReaction>
</comment>
<name>B9SVQ3_RICCO</name>
<keyword evidence="6" id="KW-0520">NAD</keyword>
<evidence type="ECO:0000313" key="11">
    <source>
        <dbReference type="Proteomes" id="UP000008311"/>
    </source>
</evidence>
<dbReference type="SUPFAM" id="SSF52540">
    <property type="entry name" value="P-loop containing nucleoside triphosphate hydrolases"/>
    <property type="match status" value="1"/>
</dbReference>
<dbReference type="InterPro" id="IPR002182">
    <property type="entry name" value="NB-ARC"/>
</dbReference>
<feature type="domain" description="TIR" evidence="9">
    <location>
        <begin position="10"/>
        <end position="176"/>
    </location>
</feature>
<evidence type="ECO:0000256" key="2">
    <source>
        <dbReference type="ARBA" id="ARBA00022614"/>
    </source>
</evidence>
<reference evidence="11" key="1">
    <citation type="journal article" date="2010" name="Nat. Biotechnol.">
        <title>Draft genome sequence of the oilseed species Ricinus communis.</title>
        <authorList>
            <person name="Chan A.P."/>
            <person name="Crabtree J."/>
            <person name="Zhao Q."/>
            <person name="Lorenzi H."/>
            <person name="Orvis J."/>
            <person name="Puiu D."/>
            <person name="Melake-Berhan A."/>
            <person name="Jones K.M."/>
            <person name="Redman J."/>
            <person name="Chen G."/>
            <person name="Cahoon E.B."/>
            <person name="Gedil M."/>
            <person name="Stanke M."/>
            <person name="Haas B.J."/>
            <person name="Wortman J.R."/>
            <person name="Fraser-Liggett C.M."/>
            <person name="Ravel J."/>
            <person name="Rabinowicz P.D."/>
        </authorList>
    </citation>
    <scope>NUCLEOTIDE SEQUENCE [LARGE SCALE GENOMIC DNA]</scope>
    <source>
        <strain evidence="11">cv. Hale</strain>
    </source>
</reference>
<dbReference type="SUPFAM" id="SSF52058">
    <property type="entry name" value="L domain-like"/>
    <property type="match status" value="1"/>
</dbReference>
<dbReference type="EC" id="3.2.2.6" evidence="1"/>
<dbReference type="Gene3D" id="3.40.50.300">
    <property type="entry name" value="P-loop containing nucleotide triphosphate hydrolases"/>
    <property type="match status" value="1"/>
</dbReference>
<dbReference type="InterPro" id="IPR036390">
    <property type="entry name" value="WH_DNA-bd_sf"/>
</dbReference>
<dbReference type="GO" id="GO:0061809">
    <property type="term" value="F:NAD+ nucleosidase activity, cyclic ADP-ribose generating"/>
    <property type="evidence" value="ECO:0007669"/>
    <property type="project" value="UniProtKB-EC"/>
</dbReference>
<dbReference type="InterPro" id="IPR001611">
    <property type="entry name" value="Leu-rich_rpt"/>
</dbReference>
<dbReference type="GO" id="GO:0007165">
    <property type="term" value="P:signal transduction"/>
    <property type="evidence" value="ECO:0007669"/>
    <property type="project" value="InterPro"/>
</dbReference>
<dbReference type="Gene3D" id="3.80.10.10">
    <property type="entry name" value="Ribonuclease Inhibitor"/>
    <property type="match status" value="2"/>
</dbReference>
<dbReference type="InterPro" id="IPR027417">
    <property type="entry name" value="P-loop_NTPase"/>
</dbReference>
<feature type="compositionally biased region" description="Basic and acidic residues" evidence="8">
    <location>
        <begin position="1096"/>
        <end position="1110"/>
    </location>
</feature>
<dbReference type="Gene3D" id="3.40.50.10140">
    <property type="entry name" value="Toll/interleukin-1 receptor homology (TIR) domain"/>
    <property type="match status" value="1"/>
</dbReference>
<evidence type="ECO:0000256" key="8">
    <source>
        <dbReference type="SAM" id="MobiDB-lite"/>
    </source>
</evidence>
<sequence length="1135" mass="128786">MATSSFTNSRKHDVFLSFRGKDTRFNFTSHLYHALCSKGINCFIDGRIERGVEISHAIIRAIRGSRISIAVFSQDYASSSYCLDELLAMLSCNASRDHFFFPIFYKVDPEDVEKQTGNFGKAFGEVEAEFSGNLEKVSRWKAALAKAAKFAGWPLLDNGDEAKFIQSIVENVSTKLNRTLLHVAEHPVGLESHAKEVMSLLNPSSKDVWMVGICGTGGIGKTTIAKAIYNKIANQFEGSCFLENVRKTPEECFVQLQESLLIEVLGDKNIFVGNFSRGINCIKDRLCSKRVLIVIDDVDHVDQLKKLAAVNGFGAGSRIIITTRDERLLVEHGVKSIHKINELCPNDALVLFSWNAFKNPQPAEDYMELSQWIVNYAKGLPLALVVLGSFLYKRAVPEWESEIAKLKRNPNKHIYEMLKISYDGLDGNEKAIFLDIACFFKGMDKDVVLKILDACDFNPVIGVQVLIEKSLISIENNKIQMHALLQSMGRQVVCEQSPKPNKRSRLWLHEDVLAVLTGNKGNDDTEGILLDLPKPEEIQLSADAFIKMKSLRILLIRNAHITGGPFDLPNGLRWLEWPACPLLSMPSGFCARKLVGLNMHRSYIREFGEEFKNYNLLKFIDLRDCEFLTGTPDFSAIPNLERLNLGGCSKLVEVHQSVGNLAKLEFLSFEFCFNLKNLPSTFKLRSLRTLLLTGCQKLEAFPEIVGEIKWLEKLSLTKTAIKGLPSSIANLTGLKVLTLTYCKNLTYLPHGIYKLEQLKCLFLEGCSMLHEFPANPNGHSSLGFPKFRCLDLRNCNLPDITFLKEHNCFPMLKDLDLSGNDFVSLPPYFHLFNNLRSLKLSKCMKVQEIPELPLYIKRVEARDCESLERFPQLARIFKCNEEDRPNRLHDIDFSNCHKLAANESKFLENAVLSKKFRQDLRIEIFLPGSEIPKWFSYRSEEDSLSFQLPSRECERIRALILCAILSIKDGETVNISRQVFINGQNVIMFSRQFFSLESNHVWLYYLPRRFIRGLHLKQNGDVHFEVSFKVLGATMGSTLKSCGVYLVSKQDEIVDDPSVTPPLSSQMESMSVDLKRSCDNDLERNLHSHRKKKRATKESLKDNNAEHRLEPPMPVNIDSQQGNSGFHYLCKQRIT</sequence>
<dbReference type="PROSITE" id="PS50104">
    <property type="entry name" value="TIR"/>
    <property type="match status" value="1"/>
</dbReference>
<evidence type="ECO:0000256" key="7">
    <source>
        <dbReference type="ARBA" id="ARBA00047304"/>
    </source>
</evidence>
<gene>
    <name evidence="10" type="ORF">RCOM_0009540</name>
</gene>